<reference evidence="3 4" key="1">
    <citation type="submission" date="2020-08" db="EMBL/GenBank/DDBJ databases">
        <title>A Genomic Blueprint of the Chicken Gut Microbiome.</title>
        <authorList>
            <person name="Gilroy R."/>
            <person name="Ravi A."/>
            <person name="Getino M."/>
            <person name="Pursley I."/>
            <person name="Horton D.L."/>
            <person name="Alikhan N.-F."/>
            <person name="Baker D."/>
            <person name="Gharbi K."/>
            <person name="Hall N."/>
            <person name="Watson M."/>
            <person name="Adriaenssens E.M."/>
            <person name="Foster-Nyarko E."/>
            <person name="Jarju S."/>
            <person name="Secka A."/>
            <person name="Antonio M."/>
            <person name="Oren A."/>
            <person name="Chaudhuri R."/>
            <person name="La Ragione R.M."/>
            <person name="Hildebrand F."/>
            <person name="Pallen M.J."/>
        </authorList>
    </citation>
    <scope>NUCLEOTIDE SEQUENCE [LARGE SCALE GENOMIC DNA]</scope>
    <source>
        <strain evidence="3 4">Sa3CVN1</strain>
    </source>
</reference>
<gene>
    <name evidence="3" type="ORF">H9661_04460</name>
</gene>
<keyword evidence="3" id="KW-0378">Hydrolase</keyword>
<dbReference type="PANTHER" id="PTHR40446">
    <property type="entry name" value="N-ACETYLGLUCOSAMINE-1-PHOSPHODIESTER ALPHA-N-ACETYLGLUCOSAMINIDASE"/>
    <property type="match status" value="1"/>
</dbReference>
<keyword evidence="1" id="KW-0812">Transmembrane</keyword>
<dbReference type="Pfam" id="PF09992">
    <property type="entry name" value="NAGPA"/>
    <property type="match status" value="1"/>
</dbReference>
<organism evidence="3 4">
    <name type="scientific">Clostridium cibarium</name>
    <dbReference type="NCBI Taxonomy" id="2762247"/>
    <lineage>
        <taxon>Bacteria</taxon>
        <taxon>Bacillati</taxon>
        <taxon>Bacillota</taxon>
        <taxon>Clostridia</taxon>
        <taxon>Eubacteriales</taxon>
        <taxon>Clostridiaceae</taxon>
        <taxon>Clostridium</taxon>
    </lineage>
</organism>
<dbReference type="Proteomes" id="UP000627781">
    <property type="component" value="Unassembled WGS sequence"/>
</dbReference>
<keyword evidence="1" id="KW-1133">Transmembrane helix</keyword>
<keyword evidence="4" id="KW-1185">Reference proteome</keyword>
<dbReference type="InterPro" id="IPR018711">
    <property type="entry name" value="NAGPA"/>
</dbReference>
<name>A0ABR8PR04_9CLOT</name>
<dbReference type="EMBL" id="JACSRA010000005">
    <property type="protein sequence ID" value="MBD7910608.1"/>
    <property type="molecule type" value="Genomic_DNA"/>
</dbReference>
<feature type="transmembrane region" description="Helical" evidence="1">
    <location>
        <begin position="20"/>
        <end position="41"/>
    </location>
</feature>
<comment type="caution">
    <text evidence="3">The sequence shown here is derived from an EMBL/GenBank/DDBJ whole genome shotgun (WGS) entry which is preliminary data.</text>
</comment>
<dbReference type="RefSeq" id="WP_143315568.1">
    <property type="nucleotide sequence ID" value="NZ_JACSRA010000005.1"/>
</dbReference>
<feature type="domain" description="Phosphodiester glycosidase" evidence="2">
    <location>
        <begin position="152"/>
        <end position="338"/>
    </location>
</feature>
<evidence type="ECO:0000313" key="4">
    <source>
        <dbReference type="Proteomes" id="UP000627781"/>
    </source>
</evidence>
<evidence type="ECO:0000256" key="1">
    <source>
        <dbReference type="SAM" id="Phobius"/>
    </source>
</evidence>
<keyword evidence="1" id="KW-0472">Membrane</keyword>
<accession>A0ABR8PR04</accession>
<dbReference type="GO" id="GO:0016798">
    <property type="term" value="F:hydrolase activity, acting on glycosyl bonds"/>
    <property type="evidence" value="ECO:0007669"/>
    <property type="project" value="UniProtKB-KW"/>
</dbReference>
<protein>
    <submittedName>
        <fullName evidence="3">Phosphodiester glycosidase family protein</fullName>
    </submittedName>
</protein>
<proteinExistence type="predicted"/>
<sequence>MKKNKDKPIKKMKRINWKSIIGLMVFGLIFTAVTAPIILLYGPFENAKKTFVGSAMATMSHKWMATMFLSQERIDEILGTNKKVEDTTQQDSSLIEIPKKKDDTIVRYDLNDNPKFKGYVLLISDPTRVKVGVSSKLGEKGETVSAIAERYDAVAAINGGYFTDAEGTEKWTSNGGIPTGFLMSEGKVLQNIDSANKGPILAITKEGKLLIGERSVSELLEKKDNDGDNVTEAMSYVTTLVKNGSSCEIEKDEGSSPRTMIGQTKNGTIVLAVLDSKLPGGRICASLKEAQDVMIKYGCYNAVNLDGGKSTTMYLNGEVINNPSYALGERPIASGFIVK</sequence>
<dbReference type="PANTHER" id="PTHR40446:SF2">
    <property type="entry name" value="N-ACETYLGLUCOSAMINE-1-PHOSPHODIESTER ALPHA-N-ACETYLGLUCOSAMINIDASE"/>
    <property type="match status" value="1"/>
</dbReference>
<evidence type="ECO:0000259" key="2">
    <source>
        <dbReference type="Pfam" id="PF09992"/>
    </source>
</evidence>
<evidence type="ECO:0000313" key="3">
    <source>
        <dbReference type="EMBL" id="MBD7910608.1"/>
    </source>
</evidence>
<keyword evidence="3" id="KW-0326">Glycosidase</keyword>